<keyword evidence="2" id="KW-1185">Reference proteome</keyword>
<dbReference type="Proteomes" id="UP001264340">
    <property type="component" value="Unassembled WGS sequence"/>
</dbReference>
<proteinExistence type="predicted"/>
<comment type="caution">
    <text evidence="1">The sequence shown here is derived from an EMBL/GenBank/DDBJ whole genome shotgun (WGS) entry which is preliminary data.</text>
</comment>
<dbReference type="EMBL" id="JAVDRP010000006">
    <property type="protein sequence ID" value="MDR6410159.1"/>
    <property type="molecule type" value="Genomic_DNA"/>
</dbReference>
<gene>
    <name evidence="1" type="ORF">J2804_003581</name>
</gene>
<protein>
    <recommendedName>
        <fullName evidence="3">KTSC domain-containing protein</fullName>
    </recommendedName>
</protein>
<evidence type="ECO:0000313" key="2">
    <source>
        <dbReference type="Proteomes" id="UP001264340"/>
    </source>
</evidence>
<evidence type="ECO:0008006" key="3">
    <source>
        <dbReference type="Google" id="ProtNLM"/>
    </source>
</evidence>
<name>A0ABU1LTR4_9BURK</name>
<evidence type="ECO:0000313" key="1">
    <source>
        <dbReference type="EMBL" id="MDR6410159.1"/>
    </source>
</evidence>
<sequence>MPIYLNLNGDSGIVSYEIGPDFIRVEFNQGNFTHYSYTYVTPGVTHVEAMKRLATQGYGLNAYINSNPGVRTGYAGRA</sequence>
<reference evidence="1 2" key="1">
    <citation type="submission" date="2023-07" db="EMBL/GenBank/DDBJ databases">
        <title>Sorghum-associated microbial communities from plants grown in Nebraska, USA.</title>
        <authorList>
            <person name="Schachtman D."/>
        </authorList>
    </citation>
    <scope>NUCLEOTIDE SEQUENCE [LARGE SCALE GENOMIC DNA]</scope>
    <source>
        <strain evidence="1 2">DS1316</strain>
    </source>
</reference>
<accession>A0ABU1LTR4</accession>
<organism evidence="1 2">
    <name type="scientific">Paraburkholderia terricola</name>
    <dbReference type="NCBI Taxonomy" id="169427"/>
    <lineage>
        <taxon>Bacteria</taxon>
        <taxon>Pseudomonadati</taxon>
        <taxon>Pseudomonadota</taxon>
        <taxon>Betaproteobacteria</taxon>
        <taxon>Burkholderiales</taxon>
        <taxon>Burkholderiaceae</taxon>
        <taxon>Paraburkholderia</taxon>
    </lineage>
</organism>